<proteinExistence type="predicted"/>
<dbReference type="PATRIC" id="fig|1423770.3.peg.2251"/>
<sequence length="54" mass="6358">MEKNMKNKKELSKQEKIALLSSKSQAKLEEIRQQQHFATLEEAYDYLIGFAKKN</sequence>
<organism evidence="1 2">
    <name type="scientific">Companilactobacillus mindensis DSM 14500</name>
    <dbReference type="NCBI Taxonomy" id="1423770"/>
    <lineage>
        <taxon>Bacteria</taxon>
        <taxon>Bacillati</taxon>
        <taxon>Bacillota</taxon>
        <taxon>Bacilli</taxon>
        <taxon>Lactobacillales</taxon>
        <taxon>Lactobacillaceae</taxon>
        <taxon>Companilactobacillus</taxon>
    </lineage>
</organism>
<dbReference type="EMBL" id="AZEZ01000041">
    <property type="protein sequence ID" value="KRL44437.1"/>
    <property type="molecule type" value="Genomic_DNA"/>
</dbReference>
<reference evidence="1 2" key="1">
    <citation type="journal article" date="2015" name="Genome Announc.">
        <title>Expanding the biotechnology potential of lactobacilli through comparative genomics of 213 strains and associated genera.</title>
        <authorList>
            <person name="Sun Z."/>
            <person name="Harris H.M."/>
            <person name="McCann A."/>
            <person name="Guo C."/>
            <person name="Argimon S."/>
            <person name="Zhang W."/>
            <person name="Yang X."/>
            <person name="Jeffery I.B."/>
            <person name="Cooney J.C."/>
            <person name="Kagawa T.F."/>
            <person name="Liu W."/>
            <person name="Song Y."/>
            <person name="Salvetti E."/>
            <person name="Wrobel A."/>
            <person name="Rasinkangas P."/>
            <person name="Parkhill J."/>
            <person name="Rea M.C."/>
            <person name="O'Sullivan O."/>
            <person name="Ritari J."/>
            <person name="Douillard F.P."/>
            <person name="Paul Ross R."/>
            <person name="Yang R."/>
            <person name="Briner A.E."/>
            <person name="Felis G.E."/>
            <person name="de Vos W.M."/>
            <person name="Barrangou R."/>
            <person name="Klaenhammer T.R."/>
            <person name="Caufield P.W."/>
            <person name="Cui Y."/>
            <person name="Zhang H."/>
            <person name="O'Toole P.W."/>
        </authorList>
    </citation>
    <scope>NUCLEOTIDE SEQUENCE [LARGE SCALE GENOMIC DNA]</scope>
    <source>
        <strain evidence="1 2">DSM 14500</strain>
    </source>
</reference>
<evidence type="ECO:0000313" key="2">
    <source>
        <dbReference type="Proteomes" id="UP000050872"/>
    </source>
</evidence>
<dbReference type="AlphaFoldDB" id="A0A0R1QQC5"/>
<gene>
    <name evidence="1" type="ORF">FD29_GL002194</name>
</gene>
<evidence type="ECO:0000313" key="1">
    <source>
        <dbReference type="EMBL" id="KRL44437.1"/>
    </source>
</evidence>
<name>A0A0R1QQC5_9LACO</name>
<protein>
    <submittedName>
        <fullName evidence="1">Uncharacterized protein</fullName>
    </submittedName>
</protein>
<comment type="caution">
    <text evidence="1">The sequence shown here is derived from an EMBL/GenBank/DDBJ whole genome shotgun (WGS) entry which is preliminary data.</text>
</comment>
<keyword evidence="2" id="KW-1185">Reference proteome</keyword>
<accession>A0A0R1QQC5</accession>
<dbReference type="STRING" id="1423770.FD29_GL002194"/>
<dbReference type="Proteomes" id="UP000050872">
    <property type="component" value="Unassembled WGS sequence"/>
</dbReference>